<dbReference type="EMBL" id="JBHFEH010000006">
    <property type="protein sequence ID" value="KAL2057153.1"/>
    <property type="molecule type" value="Genomic_DNA"/>
</dbReference>
<protein>
    <recommendedName>
        <fullName evidence="5">RING-type domain-containing protein</fullName>
    </recommendedName>
</protein>
<dbReference type="PROSITE" id="PS50089">
    <property type="entry name" value="ZF_RING_2"/>
    <property type="match status" value="1"/>
</dbReference>
<dbReference type="SUPFAM" id="SSF48403">
    <property type="entry name" value="Ankyrin repeat"/>
    <property type="match status" value="1"/>
</dbReference>
<evidence type="ECO:0000256" key="1">
    <source>
        <dbReference type="ARBA" id="ARBA00022737"/>
    </source>
</evidence>
<dbReference type="Gene3D" id="1.25.40.20">
    <property type="entry name" value="Ankyrin repeat-containing domain"/>
    <property type="match status" value="1"/>
</dbReference>
<dbReference type="SUPFAM" id="SSF57850">
    <property type="entry name" value="RING/U-box"/>
    <property type="match status" value="1"/>
</dbReference>
<evidence type="ECO:0000256" key="4">
    <source>
        <dbReference type="PROSITE-ProRule" id="PRU00175"/>
    </source>
</evidence>
<feature type="domain" description="RING-type" evidence="5">
    <location>
        <begin position="16"/>
        <end position="72"/>
    </location>
</feature>
<feature type="repeat" description="ANK" evidence="3">
    <location>
        <begin position="157"/>
        <end position="189"/>
    </location>
</feature>
<organism evidence="6 7">
    <name type="scientific">Lepraria finkii</name>
    <dbReference type="NCBI Taxonomy" id="1340010"/>
    <lineage>
        <taxon>Eukaryota</taxon>
        <taxon>Fungi</taxon>
        <taxon>Dikarya</taxon>
        <taxon>Ascomycota</taxon>
        <taxon>Pezizomycotina</taxon>
        <taxon>Lecanoromycetes</taxon>
        <taxon>OSLEUM clade</taxon>
        <taxon>Lecanoromycetidae</taxon>
        <taxon>Lecanorales</taxon>
        <taxon>Lecanorineae</taxon>
        <taxon>Stereocaulaceae</taxon>
        <taxon>Lepraria</taxon>
    </lineage>
</organism>
<evidence type="ECO:0000313" key="7">
    <source>
        <dbReference type="Proteomes" id="UP001590951"/>
    </source>
</evidence>
<dbReference type="Pfam" id="PF13857">
    <property type="entry name" value="Ank_5"/>
    <property type="match status" value="1"/>
</dbReference>
<keyword evidence="4" id="KW-0862">Zinc</keyword>
<keyword evidence="4" id="KW-0863">Zinc-finger</keyword>
<evidence type="ECO:0000256" key="2">
    <source>
        <dbReference type="ARBA" id="ARBA00023043"/>
    </source>
</evidence>
<accession>A0ABR4BHS7</accession>
<evidence type="ECO:0000256" key="3">
    <source>
        <dbReference type="PROSITE-ProRule" id="PRU00023"/>
    </source>
</evidence>
<dbReference type="Proteomes" id="UP001590951">
    <property type="component" value="Unassembled WGS sequence"/>
</dbReference>
<name>A0ABR4BHS7_9LECA</name>
<reference evidence="6 7" key="1">
    <citation type="submission" date="2024-09" db="EMBL/GenBank/DDBJ databases">
        <title>Rethinking Asexuality: The Enigmatic Case of Functional Sexual Genes in Lepraria (Stereocaulaceae).</title>
        <authorList>
            <person name="Doellman M."/>
            <person name="Sun Y."/>
            <person name="Barcenas-Pena A."/>
            <person name="Lumbsch H.T."/>
            <person name="Grewe F."/>
        </authorList>
    </citation>
    <scope>NUCLEOTIDE SEQUENCE [LARGE SCALE GENOMIC DNA]</scope>
    <source>
        <strain evidence="6 7">Grewe 0041</strain>
    </source>
</reference>
<evidence type="ECO:0000259" key="5">
    <source>
        <dbReference type="PROSITE" id="PS50089"/>
    </source>
</evidence>
<keyword evidence="7" id="KW-1185">Reference proteome</keyword>
<dbReference type="PROSITE" id="PS50297">
    <property type="entry name" value="ANK_REP_REGION"/>
    <property type="match status" value="1"/>
</dbReference>
<dbReference type="SMART" id="SM00184">
    <property type="entry name" value="RING"/>
    <property type="match status" value="1"/>
</dbReference>
<keyword evidence="4" id="KW-0479">Metal-binding</keyword>
<dbReference type="InterPro" id="IPR001841">
    <property type="entry name" value="Znf_RING"/>
</dbReference>
<dbReference type="InterPro" id="IPR013083">
    <property type="entry name" value="Znf_RING/FYVE/PHD"/>
</dbReference>
<dbReference type="PANTHER" id="PTHR24171">
    <property type="entry name" value="ANKYRIN REPEAT DOMAIN-CONTAINING PROTEIN 39-RELATED"/>
    <property type="match status" value="1"/>
</dbReference>
<sequence length="223" mass="24825">MPLPPPKPEVYLDSDCTICHEPLLIPSSHEPLEPSYVIDDVQLRCSHHFHKSCLLEYAVSSPDARERCALCRANVLDSSAAFIVTVRTETGHIGTMDLGRDIDDQLYFQAHPNAERAQVFLSLMAQMDFDEAEKMLKGEEQWGNGERLSPDVMYETGQTTAMHMAALNDDVEGVQLLLRYGADPLLQDESGQTALEMAREQDARKVIPLLASASDRHLSSTGR</sequence>
<gene>
    <name evidence="6" type="ORF">ABVK25_002892</name>
</gene>
<dbReference type="Gene3D" id="3.30.40.10">
    <property type="entry name" value="Zinc/RING finger domain, C3HC4 (zinc finger)"/>
    <property type="match status" value="1"/>
</dbReference>
<dbReference type="InterPro" id="IPR002110">
    <property type="entry name" value="Ankyrin_rpt"/>
</dbReference>
<dbReference type="InterPro" id="IPR036770">
    <property type="entry name" value="Ankyrin_rpt-contain_sf"/>
</dbReference>
<evidence type="ECO:0000313" key="6">
    <source>
        <dbReference type="EMBL" id="KAL2057153.1"/>
    </source>
</evidence>
<comment type="caution">
    <text evidence="6">The sequence shown here is derived from an EMBL/GenBank/DDBJ whole genome shotgun (WGS) entry which is preliminary data.</text>
</comment>
<keyword evidence="2 3" id="KW-0040">ANK repeat</keyword>
<dbReference type="PROSITE" id="PS50088">
    <property type="entry name" value="ANK_REPEAT"/>
    <property type="match status" value="1"/>
</dbReference>
<proteinExistence type="predicted"/>
<keyword evidence="1" id="KW-0677">Repeat</keyword>